<evidence type="ECO:0000313" key="9">
    <source>
        <dbReference type="Proteomes" id="UP000014680"/>
    </source>
</evidence>
<dbReference type="InterPro" id="IPR000719">
    <property type="entry name" value="Prot_kinase_dom"/>
</dbReference>
<proteinExistence type="predicted"/>
<evidence type="ECO:0000256" key="2">
    <source>
        <dbReference type="ARBA" id="ARBA00022741"/>
    </source>
</evidence>
<dbReference type="InterPro" id="IPR011009">
    <property type="entry name" value="Kinase-like_dom_sf"/>
</dbReference>
<dbReference type="GO" id="GO:0004708">
    <property type="term" value="F:MAP kinase kinase activity"/>
    <property type="evidence" value="ECO:0007669"/>
    <property type="project" value="UniProtKB-EC"/>
</dbReference>
<dbReference type="InterPro" id="IPR001245">
    <property type="entry name" value="Ser-Thr/Tyr_kinase_cat_dom"/>
</dbReference>
<dbReference type="InterPro" id="IPR006212">
    <property type="entry name" value="Furin_repeat"/>
</dbReference>
<dbReference type="GO" id="GO:0005524">
    <property type="term" value="F:ATP binding"/>
    <property type="evidence" value="ECO:0007669"/>
    <property type="project" value="UniProtKB-UniRule"/>
</dbReference>
<keyword evidence="3 4" id="KW-0067">ATP-binding</keyword>
<dbReference type="InterPro" id="IPR008271">
    <property type="entry name" value="Ser/Thr_kinase_AS"/>
</dbReference>
<dbReference type="CDD" id="cd13999">
    <property type="entry name" value="STKc_MAP3K-like"/>
    <property type="match status" value="1"/>
</dbReference>
<keyword evidence="6" id="KW-0732">Signal</keyword>
<name>A0A0A1TUV0_ENTIV</name>
<dbReference type="PROSITE" id="PS00108">
    <property type="entry name" value="PROTEIN_KINASE_ST"/>
    <property type="match status" value="1"/>
</dbReference>
<dbReference type="PROSITE" id="PS00107">
    <property type="entry name" value="PROTEIN_KINASE_ATP"/>
    <property type="match status" value="1"/>
</dbReference>
<feature type="signal peptide" evidence="6">
    <location>
        <begin position="1"/>
        <end position="21"/>
    </location>
</feature>
<keyword evidence="8" id="KW-0418">Kinase</keyword>
<dbReference type="EC" id="2.7.12.2" evidence="8"/>
<keyword evidence="5" id="KW-0472">Membrane</keyword>
<evidence type="ECO:0000259" key="7">
    <source>
        <dbReference type="PROSITE" id="PS50011"/>
    </source>
</evidence>
<dbReference type="OMA" id="YERTINQ"/>
<dbReference type="SUPFAM" id="SSF56112">
    <property type="entry name" value="Protein kinase-like (PK-like)"/>
    <property type="match status" value="1"/>
</dbReference>
<dbReference type="InterPro" id="IPR009030">
    <property type="entry name" value="Growth_fac_rcpt_cys_sf"/>
</dbReference>
<evidence type="ECO:0000256" key="1">
    <source>
        <dbReference type="ARBA" id="ARBA00022527"/>
    </source>
</evidence>
<dbReference type="OrthoDB" id="30378at2759"/>
<dbReference type="RefSeq" id="XP_004183296.1">
    <property type="nucleotide sequence ID" value="XM_004183248.1"/>
</dbReference>
<dbReference type="Proteomes" id="UP000014680">
    <property type="component" value="Unassembled WGS sequence"/>
</dbReference>
<dbReference type="InterPro" id="IPR053215">
    <property type="entry name" value="TKL_Ser/Thr_kinase"/>
</dbReference>
<evidence type="ECO:0000256" key="3">
    <source>
        <dbReference type="ARBA" id="ARBA00022840"/>
    </source>
</evidence>
<evidence type="ECO:0000256" key="5">
    <source>
        <dbReference type="SAM" id="Phobius"/>
    </source>
</evidence>
<evidence type="ECO:0000256" key="6">
    <source>
        <dbReference type="SAM" id="SignalP"/>
    </source>
</evidence>
<dbReference type="InterPro" id="IPR000742">
    <property type="entry name" value="EGF"/>
</dbReference>
<keyword evidence="5" id="KW-1133">Transmembrane helix</keyword>
<feature type="binding site" evidence="4">
    <location>
        <position position="1118"/>
    </location>
    <ligand>
        <name>ATP</name>
        <dbReference type="ChEBI" id="CHEBI:30616"/>
    </ligand>
</feature>
<organism evidence="8 9">
    <name type="scientific">Entamoeba invadens IP1</name>
    <dbReference type="NCBI Taxonomy" id="370355"/>
    <lineage>
        <taxon>Eukaryota</taxon>
        <taxon>Amoebozoa</taxon>
        <taxon>Evosea</taxon>
        <taxon>Archamoebae</taxon>
        <taxon>Mastigamoebida</taxon>
        <taxon>Entamoebidae</taxon>
        <taxon>Entamoeba</taxon>
    </lineage>
</organism>
<keyword evidence="1" id="KW-0723">Serine/threonine-protein kinase</keyword>
<dbReference type="PANTHER" id="PTHR45756">
    <property type="entry name" value="PALMITOYLTRANSFERASE"/>
    <property type="match status" value="1"/>
</dbReference>
<protein>
    <submittedName>
        <fullName evidence="8">Protein serine/threonine kinase, putative</fullName>
        <ecNumber evidence="8">2.7.12.2</ecNumber>
    </submittedName>
</protein>
<dbReference type="SUPFAM" id="SSF57184">
    <property type="entry name" value="Growth factor receptor domain"/>
    <property type="match status" value="2"/>
</dbReference>
<feature type="domain" description="Protein kinase" evidence="7">
    <location>
        <begin position="1091"/>
        <end position="1351"/>
    </location>
</feature>
<evidence type="ECO:0000256" key="4">
    <source>
        <dbReference type="PROSITE-ProRule" id="PRU10141"/>
    </source>
</evidence>
<feature type="chain" id="PRO_5001990441" evidence="6">
    <location>
        <begin position="22"/>
        <end position="1351"/>
    </location>
</feature>
<feature type="transmembrane region" description="Helical" evidence="5">
    <location>
        <begin position="911"/>
        <end position="938"/>
    </location>
</feature>
<dbReference type="KEGG" id="eiv:EIN_243910"/>
<dbReference type="SMART" id="SM00181">
    <property type="entry name" value="EGF"/>
    <property type="match status" value="5"/>
</dbReference>
<keyword evidence="2 4" id="KW-0547">Nucleotide-binding</keyword>
<dbReference type="PANTHER" id="PTHR45756:SF1">
    <property type="entry name" value="PROTEIN KINASE DOMAIN CONTAINING PROTEIN"/>
    <property type="match status" value="1"/>
</dbReference>
<accession>A0A0A1TUV0</accession>
<dbReference type="PROSITE" id="PS50011">
    <property type="entry name" value="PROTEIN_KINASE_DOM"/>
    <property type="match status" value="1"/>
</dbReference>
<dbReference type="Pfam" id="PF07714">
    <property type="entry name" value="PK_Tyr_Ser-Thr"/>
    <property type="match status" value="1"/>
</dbReference>
<reference evidence="8 9" key="1">
    <citation type="submission" date="2012-10" db="EMBL/GenBank/DDBJ databases">
        <authorList>
            <person name="Zafar N."/>
            <person name="Inman J."/>
            <person name="Hall N."/>
            <person name="Lorenzi H."/>
            <person name="Caler E."/>
        </authorList>
    </citation>
    <scope>NUCLEOTIDE SEQUENCE [LARGE SCALE GENOMIC DNA]</scope>
    <source>
        <strain evidence="8 9">IP1</strain>
    </source>
</reference>
<dbReference type="SMART" id="SM00220">
    <property type="entry name" value="S_TKc"/>
    <property type="match status" value="1"/>
</dbReference>
<keyword evidence="8" id="KW-0808">Transferase</keyword>
<dbReference type="GeneID" id="14882926"/>
<dbReference type="Gene3D" id="1.10.510.10">
    <property type="entry name" value="Transferase(Phosphotransferase) domain 1"/>
    <property type="match status" value="1"/>
</dbReference>
<dbReference type="EMBL" id="KB207198">
    <property type="protein sequence ID" value="ELP83950.1"/>
    <property type="molecule type" value="Genomic_DNA"/>
</dbReference>
<keyword evidence="5" id="KW-0812">Transmembrane</keyword>
<gene>
    <name evidence="8" type="ORF">EIN_243910</name>
</gene>
<dbReference type="VEuPathDB" id="AmoebaDB:EIN_243910"/>
<sequence>MFDFLFFTLFVLKTQSYECDCQPIGIDQSLGFSSNGNFNCNQFNSSTYSLCLNEDFRFTTLTIFGSLLISSPNVITINSKAWMNAFQLFYISKDITVVLNGSFHSEHNFTVEDNSTIKVFGSFSIGGELLIKNPQLEKPPIVLWQSNWLHLYTNTTDKNFYITNPTGNSNCFDVLSMNDSNCFNFNNDDSHLHTKDFPYNCTDGTAFLLSNNRLMRFCPKHVPQNRTVVCTLNQSEYQTSYSANKNYAFEYPHCPCDDADTNCYLNLNQNVSIVDFKNVQMLNTIFVIDKNVDMYNANNIKEIQIKDDVRVNITLLFNYFSIKFSFGILTVTDTNIGKPLSFNYDSTTHTLRVTPKLNFNIEIFSQITEIKIELEGTIDIISMGGNCFVSFGENVTEVNNLTFTKSFNASDVAVLYFEDDKNYNTISPDCILMKNSLSKTICLKCNTNTKLVNGKCVGLSQNCKTFNLENCCVECENGYYLNASNDCVQFNNNCEVGNEDVCIKCASGYVIDNGQCTTNKDCIATNGINCIKCYKGELNANCGSCSDVNCMICENNKCIVCNNGYYLGDDGMCHLTLDTSVYFYNDIIYCKDGYYIDNSECISCTTNNANWMKCDVEKPMKCSTNYEITESGSCESTTCKNNEETEQNGRCSVTQDKCVFTLNNKCVECTNNYTIDDNGNCIQNNGEIEQSNCKETTQYGCVSCNDKYFLLFGKCVSCDDNCDTCISNSTFCLSCKEGTFLSDHKCITNNVLNGICTQFIPSGGCVKCNDGYYRSGLYCEKCDVKCGTCNNRESCLTCNLTNYRTSNNECKPQSDIVGCQLKTTQNGCSKCSDGYFTVNTNECEKCNATCLTCVQTKYACTSCDTNEVLVDSQCVDISFITNCKEVGHSKCTRCSFWHTPSANDTYCNSHVVWWVILIGVLLIIVILIVTILVIVLIVKHVSKYLKEKSIETTTTLFEMSKSNIQFVTVGDGVVVNKTKIVFNDGEEVEVNEKQRDLLCVGNVTKHNMKIQISTQTLTNQKYQIESNPQIVVLPKGFACEFEILLTLSCTSKIESKILLVANSYTQQKAICKEIGISAVSKISIRIDPDELIEGVKIGEGSFGIVYKGNYRGNTVVIKRMKSAQENVMDEFTKEVSMLDKFRSDFIVHFYGAVFIPSKVCMVTEYAQYGSLKDLMSHKNSNEIDLQIRNKMMIDAAKGILYLHENGILHRDIKPDNILVFSLDVNDKVNAKLTDFGASRNINMLMTNMTFTKGIGTPKYMAPEVLNKEKYKKAADVYSFAITMYECFTWSDAFPKDVYKYAWDIADSVCYGKRPNTEMLTEKQKDVVVKAWQQTPKDRPDIEMVIKQLESL</sequence>
<dbReference type="SMART" id="SM00261">
    <property type="entry name" value="FU"/>
    <property type="match status" value="4"/>
</dbReference>
<evidence type="ECO:0000313" key="8">
    <source>
        <dbReference type="EMBL" id="ELP83950.1"/>
    </source>
</evidence>
<dbReference type="InterPro" id="IPR017441">
    <property type="entry name" value="Protein_kinase_ATP_BS"/>
</dbReference>
<keyword evidence="9" id="KW-1185">Reference proteome</keyword>